<dbReference type="SUPFAM" id="SSF49503">
    <property type="entry name" value="Cupredoxins"/>
    <property type="match status" value="3"/>
</dbReference>
<dbReference type="GO" id="GO:0005886">
    <property type="term" value="C:plasma membrane"/>
    <property type="evidence" value="ECO:0007669"/>
    <property type="project" value="TreeGrafter"/>
</dbReference>
<dbReference type="InterPro" id="IPR045087">
    <property type="entry name" value="Cu-oxidase_fam"/>
</dbReference>
<protein>
    <submittedName>
        <fullName evidence="11">Uncharacterized protein</fullName>
    </submittedName>
</protein>
<proteinExistence type="inferred from homology"/>
<keyword evidence="12" id="KW-1185">Reference proteome</keyword>
<organism evidence="11 12">
    <name type="scientific">Littorina saxatilis</name>
    <dbReference type="NCBI Taxonomy" id="31220"/>
    <lineage>
        <taxon>Eukaryota</taxon>
        <taxon>Metazoa</taxon>
        <taxon>Spiralia</taxon>
        <taxon>Lophotrochozoa</taxon>
        <taxon>Mollusca</taxon>
        <taxon>Gastropoda</taxon>
        <taxon>Caenogastropoda</taxon>
        <taxon>Littorinimorpha</taxon>
        <taxon>Littorinoidea</taxon>
        <taxon>Littorinidae</taxon>
        <taxon>Littorina</taxon>
    </lineage>
</organism>
<keyword evidence="6" id="KW-1133">Transmembrane helix</keyword>
<keyword evidence="6" id="KW-0812">Transmembrane</keyword>
<sequence length="746" mass="83127">MCSTLLVHVALVFVLLGAVDSSFSDDPVDECTRPCHDNAAPKTCRYRWVLENYLTLSRACYSCPDNQTDCLRQQCVTGDGVRRSIRTVNRLMPGPDIQVCEGDIIEVEVANSMVMAEGVTIHWHGLHQTRYPHMDGVAMVTQCPIPASSSFQYRFVADNPGTHFWHAHSGMLLADGLFGSVVIRQPPSRDPHSARYDADLPDHVVVLNDWSIQPVVDTFTEFYHVHGSKLPRSILINGRGRLYDEAGNPTTHTPLAEFKVEEGKRYRFRVIGAGFLKCPLRLSIDDHDIQIIASDGRPVEPLNVEYIEIYTGERYDFILHADQGSVGDEFLVRVGGLIDCQHDHLQQSAVLRYLGNQRKSTERREAFARSPQNEKADLIANASLGKTPVAQMTSLEPDDKSLTSEPDHRFYLDFVVRGVNNPHFYNPDLYPEGRSGYPEMFTPQINGITNKLPPAPMLTQMEDIDPGEFCNASSVDPDCYEQDKFCECVHRLTVAMGDVVELVMVSSSAAHTSSHPMHAHGHSFRVVAIDRLEEDMTVDLFKRLDRQGEIKRRLHSAPYKDTVAVPDGGYAVLRLVADNPGVWYFHCHLVFHVEVGMSFYLHVPDVQGGMPPPPPSFPRCGPWPSQPPQDSGPAPSHYQPISEGGRDASSAHSYDQPFKDRRRFGSASSQQNTPMKNSVQSVTPVWVVPVVAVLCCVNIVLFAVVFIRRVKTSRQADKARSTGGDCGGVHSVELRETKPLLSLDGH</sequence>
<evidence type="ECO:0000259" key="8">
    <source>
        <dbReference type="Pfam" id="PF00394"/>
    </source>
</evidence>
<evidence type="ECO:0000256" key="7">
    <source>
        <dbReference type="SAM" id="SignalP"/>
    </source>
</evidence>
<dbReference type="Pfam" id="PF07732">
    <property type="entry name" value="Cu-oxidase_3"/>
    <property type="match status" value="1"/>
</dbReference>
<keyword evidence="4" id="KW-0186">Copper</keyword>
<dbReference type="GO" id="GO:0005507">
    <property type="term" value="F:copper ion binding"/>
    <property type="evidence" value="ECO:0007669"/>
    <property type="project" value="InterPro"/>
</dbReference>
<evidence type="ECO:0000259" key="10">
    <source>
        <dbReference type="Pfam" id="PF07732"/>
    </source>
</evidence>
<dbReference type="InterPro" id="IPR011707">
    <property type="entry name" value="Cu-oxidase-like_N"/>
</dbReference>
<feature type="chain" id="PRO_5042843171" evidence="7">
    <location>
        <begin position="22"/>
        <end position="746"/>
    </location>
</feature>
<dbReference type="AlphaFoldDB" id="A0AAN9APP1"/>
<comment type="caution">
    <text evidence="11">The sequence shown here is derived from an EMBL/GenBank/DDBJ whole genome shotgun (WGS) entry which is preliminary data.</text>
</comment>
<evidence type="ECO:0000256" key="4">
    <source>
        <dbReference type="ARBA" id="ARBA00023008"/>
    </source>
</evidence>
<feature type="domain" description="Plastocyanin-like" evidence="8">
    <location>
        <begin position="203"/>
        <end position="355"/>
    </location>
</feature>
<dbReference type="PANTHER" id="PTHR11709:SF394">
    <property type="entry name" value="FI03373P-RELATED"/>
    <property type="match status" value="1"/>
</dbReference>
<keyword evidence="6" id="KW-0472">Membrane</keyword>
<dbReference type="Pfam" id="PF07731">
    <property type="entry name" value="Cu-oxidase_2"/>
    <property type="match status" value="1"/>
</dbReference>
<keyword evidence="2" id="KW-0479">Metal-binding</keyword>
<gene>
    <name evidence="11" type="ORF">V1264_010612</name>
</gene>
<feature type="region of interest" description="Disordered" evidence="5">
    <location>
        <begin position="612"/>
        <end position="656"/>
    </location>
</feature>
<dbReference type="InterPro" id="IPR011706">
    <property type="entry name" value="Cu-oxidase_C"/>
</dbReference>
<evidence type="ECO:0000256" key="5">
    <source>
        <dbReference type="SAM" id="MobiDB-lite"/>
    </source>
</evidence>
<feature type="signal peptide" evidence="7">
    <location>
        <begin position="1"/>
        <end position="21"/>
    </location>
</feature>
<dbReference type="Gene3D" id="2.60.40.420">
    <property type="entry name" value="Cupredoxins - blue copper proteins"/>
    <property type="match status" value="3"/>
</dbReference>
<dbReference type="CDD" id="cd13858">
    <property type="entry name" value="CuRO_1_tcLCC2_insect_like"/>
    <property type="match status" value="1"/>
</dbReference>
<feature type="domain" description="Plastocyanin-like" evidence="10">
    <location>
        <begin position="74"/>
        <end position="187"/>
    </location>
</feature>
<evidence type="ECO:0000259" key="9">
    <source>
        <dbReference type="Pfam" id="PF07731"/>
    </source>
</evidence>
<accession>A0AAN9APP1</accession>
<dbReference type="PANTHER" id="PTHR11709">
    <property type="entry name" value="MULTI-COPPER OXIDASE"/>
    <property type="match status" value="1"/>
</dbReference>
<evidence type="ECO:0000256" key="2">
    <source>
        <dbReference type="ARBA" id="ARBA00022723"/>
    </source>
</evidence>
<dbReference type="GO" id="GO:0016491">
    <property type="term" value="F:oxidoreductase activity"/>
    <property type="evidence" value="ECO:0007669"/>
    <property type="project" value="UniProtKB-KW"/>
</dbReference>
<dbReference type="CDD" id="cd13884">
    <property type="entry name" value="CuRO_2_tcLCC_insect_like"/>
    <property type="match status" value="1"/>
</dbReference>
<dbReference type="CDD" id="cd13905">
    <property type="entry name" value="CuRO_3_tcLLC2_insect_like"/>
    <property type="match status" value="1"/>
</dbReference>
<dbReference type="GO" id="GO:0006826">
    <property type="term" value="P:iron ion transport"/>
    <property type="evidence" value="ECO:0007669"/>
    <property type="project" value="TreeGrafter"/>
</dbReference>
<dbReference type="Pfam" id="PF00394">
    <property type="entry name" value="Cu-oxidase"/>
    <property type="match status" value="1"/>
</dbReference>
<keyword evidence="3" id="KW-0560">Oxidoreductase</keyword>
<evidence type="ECO:0000313" key="11">
    <source>
        <dbReference type="EMBL" id="KAK7090868.1"/>
    </source>
</evidence>
<evidence type="ECO:0000256" key="1">
    <source>
        <dbReference type="ARBA" id="ARBA00010609"/>
    </source>
</evidence>
<dbReference type="FunFam" id="2.60.40.420:FF:000045">
    <property type="entry name" value="Laccase 2"/>
    <property type="match status" value="1"/>
</dbReference>
<dbReference type="InterPro" id="IPR008972">
    <property type="entry name" value="Cupredoxin"/>
</dbReference>
<evidence type="ECO:0000313" key="12">
    <source>
        <dbReference type="Proteomes" id="UP001374579"/>
    </source>
</evidence>
<dbReference type="InterPro" id="IPR002355">
    <property type="entry name" value="Cu_oxidase_Cu_BS"/>
</dbReference>
<feature type="transmembrane region" description="Helical" evidence="6">
    <location>
        <begin position="685"/>
        <end position="707"/>
    </location>
</feature>
<name>A0AAN9APP1_9CAEN</name>
<evidence type="ECO:0000256" key="3">
    <source>
        <dbReference type="ARBA" id="ARBA00023002"/>
    </source>
</evidence>
<dbReference type="EMBL" id="JBAMIC010000024">
    <property type="protein sequence ID" value="KAK7090868.1"/>
    <property type="molecule type" value="Genomic_DNA"/>
</dbReference>
<dbReference type="FunFam" id="2.60.40.420:FF:000031">
    <property type="entry name" value="Laccase-2 isoform A"/>
    <property type="match status" value="1"/>
</dbReference>
<keyword evidence="7" id="KW-0732">Signal</keyword>
<dbReference type="InterPro" id="IPR001117">
    <property type="entry name" value="Cu-oxidase_2nd"/>
</dbReference>
<reference evidence="11 12" key="1">
    <citation type="submission" date="2024-02" db="EMBL/GenBank/DDBJ databases">
        <title>Chromosome-scale genome assembly of the rough periwinkle Littorina saxatilis.</title>
        <authorList>
            <person name="De Jode A."/>
            <person name="Faria R."/>
            <person name="Formenti G."/>
            <person name="Sims Y."/>
            <person name="Smith T.P."/>
            <person name="Tracey A."/>
            <person name="Wood J.M.D."/>
            <person name="Zagrodzka Z.B."/>
            <person name="Johannesson K."/>
            <person name="Butlin R.K."/>
            <person name="Leder E.H."/>
        </authorList>
    </citation>
    <scope>NUCLEOTIDE SEQUENCE [LARGE SCALE GENOMIC DNA]</scope>
    <source>
        <strain evidence="11">Snail1</strain>
        <tissue evidence="11">Muscle</tissue>
    </source>
</reference>
<dbReference type="PROSITE" id="PS00080">
    <property type="entry name" value="MULTICOPPER_OXIDASE2"/>
    <property type="match status" value="1"/>
</dbReference>
<feature type="domain" description="Plastocyanin-like" evidence="9">
    <location>
        <begin position="471"/>
        <end position="604"/>
    </location>
</feature>
<comment type="similarity">
    <text evidence="1">Belongs to the multicopper oxidase family.</text>
</comment>
<dbReference type="Proteomes" id="UP001374579">
    <property type="component" value="Unassembled WGS sequence"/>
</dbReference>
<evidence type="ECO:0000256" key="6">
    <source>
        <dbReference type="SAM" id="Phobius"/>
    </source>
</evidence>